<dbReference type="PROSITE" id="PS01081">
    <property type="entry name" value="HTH_TETR_1"/>
    <property type="match status" value="1"/>
</dbReference>
<dbReference type="Pfam" id="PF00440">
    <property type="entry name" value="TetR_N"/>
    <property type="match status" value="1"/>
</dbReference>
<dbReference type="Proteomes" id="UP000582974">
    <property type="component" value="Unassembled WGS sequence"/>
</dbReference>
<dbReference type="InterPro" id="IPR009057">
    <property type="entry name" value="Homeodomain-like_sf"/>
</dbReference>
<sequence length="203" mass="22206">MGAGMSVAGGEPERRRAILDAALACFTVKGFSATTVDDIRIRSGASVGSIYHHFGGKERIAAALYIAGIRDYQEGILAVLREHRDARAGITALVGHHLRWIAEHPDLARFLLRRRETEVALASDGELREMNRALFEAIADWLRPHVAAGRVRSLPTDLYSALLIGPSQEFARHWLEGRTKSTIEQAERSLAEAAWAAVSVEGA</sequence>
<evidence type="ECO:0000313" key="5">
    <source>
        <dbReference type="Proteomes" id="UP000582974"/>
    </source>
</evidence>
<keyword evidence="1 2" id="KW-0238">DNA-binding</keyword>
<feature type="DNA-binding region" description="H-T-H motif" evidence="2">
    <location>
        <begin position="35"/>
        <end position="54"/>
    </location>
</feature>
<keyword evidence="5" id="KW-1185">Reference proteome</keyword>
<feature type="domain" description="HTH tetR-type" evidence="3">
    <location>
        <begin position="12"/>
        <end position="72"/>
    </location>
</feature>
<dbReference type="InterPro" id="IPR001647">
    <property type="entry name" value="HTH_TetR"/>
</dbReference>
<dbReference type="InterPro" id="IPR036271">
    <property type="entry name" value="Tet_transcr_reg_TetR-rel_C_sf"/>
</dbReference>
<dbReference type="EMBL" id="JACCKD010000001">
    <property type="protein sequence ID" value="MBA0124368.1"/>
    <property type="molecule type" value="Genomic_DNA"/>
</dbReference>
<evidence type="ECO:0000256" key="1">
    <source>
        <dbReference type="ARBA" id="ARBA00023125"/>
    </source>
</evidence>
<evidence type="ECO:0000313" key="4">
    <source>
        <dbReference type="EMBL" id="MBA0124368.1"/>
    </source>
</evidence>
<name>A0A838A5R6_9PSEU</name>
<dbReference type="Gene3D" id="1.10.357.10">
    <property type="entry name" value="Tetracycline Repressor, domain 2"/>
    <property type="match status" value="1"/>
</dbReference>
<dbReference type="InterPro" id="IPR023772">
    <property type="entry name" value="DNA-bd_HTH_TetR-type_CS"/>
</dbReference>
<dbReference type="SUPFAM" id="SSF46689">
    <property type="entry name" value="Homeodomain-like"/>
    <property type="match status" value="1"/>
</dbReference>
<comment type="caution">
    <text evidence="4">The sequence shown here is derived from an EMBL/GenBank/DDBJ whole genome shotgun (WGS) entry which is preliminary data.</text>
</comment>
<dbReference type="PANTHER" id="PTHR30055">
    <property type="entry name" value="HTH-TYPE TRANSCRIPTIONAL REGULATOR RUTR"/>
    <property type="match status" value="1"/>
</dbReference>
<dbReference type="InterPro" id="IPR050109">
    <property type="entry name" value="HTH-type_TetR-like_transc_reg"/>
</dbReference>
<dbReference type="PROSITE" id="PS50977">
    <property type="entry name" value="HTH_TETR_2"/>
    <property type="match status" value="1"/>
</dbReference>
<dbReference type="RefSeq" id="WP_180891243.1">
    <property type="nucleotide sequence ID" value="NZ_JACCKD010000001.1"/>
</dbReference>
<dbReference type="GO" id="GO:0003700">
    <property type="term" value="F:DNA-binding transcription factor activity"/>
    <property type="evidence" value="ECO:0007669"/>
    <property type="project" value="TreeGrafter"/>
</dbReference>
<dbReference type="AlphaFoldDB" id="A0A838A5R6"/>
<dbReference type="PRINTS" id="PR00455">
    <property type="entry name" value="HTHTETR"/>
</dbReference>
<gene>
    <name evidence="4" type="ORF">H0B56_02300</name>
</gene>
<reference evidence="4 5" key="1">
    <citation type="submission" date="2020-07" db="EMBL/GenBank/DDBJ databases">
        <title>Genome of Haloechinothrix sp.</title>
        <authorList>
            <person name="Tang S.-K."/>
            <person name="Yang L."/>
            <person name="Zhu W.-Y."/>
        </authorList>
    </citation>
    <scope>NUCLEOTIDE SEQUENCE [LARGE SCALE GENOMIC DNA]</scope>
    <source>
        <strain evidence="4 5">YIM 98757</strain>
    </source>
</reference>
<dbReference type="SUPFAM" id="SSF48498">
    <property type="entry name" value="Tetracyclin repressor-like, C-terminal domain"/>
    <property type="match status" value="1"/>
</dbReference>
<protein>
    <submittedName>
        <fullName evidence="4">TetR/AcrR family transcriptional regulator</fullName>
    </submittedName>
</protein>
<dbReference type="PANTHER" id="PTHR30055:SF187">
    <property type="entry name" value="TRANSCRIPTIONAL REGULATORY PROTEIN"/>
    <property type="match status" value="1"/>
</dbReference>
<evidence type="ECO:0000256" key="2">
    <source>
        <dbReference type="PROSITE-ProRule" id="PRU00335"/>
    </source>
</evidence>
<proteinExistence type="predicted"/>
<dbReference type="GO" id="GO:0000976">
    <property type="term" value="F:transcription cis-regulatory region binding"/>
    <property type="evidence" value="ECO:0007669"/>
    <property type="project" value="TreeGrafter"/>
</dbReference>
<accession>A0A838A5R6</accession>
<organism evidence="4 5">
    <name type="scientific">Haloechinothrix aidingensis</name>
    <dbReference type="NCBI Taxonomy" id="2752311"/>
    <lineage>
        <taxon>Bacteria</taxon>
        <taxon>Bacillati</taxon>
        <taxon>Actinomycetota</taxon>
        <taxon>Actinomycetes</taxon>
        <taxon>Pseudonocardiales</taxon>
        <taxon>Pseudonocardiaceae</taxon>
        <taxon>Haloechinothrix</taxon>
    </lineage>
</organism>
<evidence type="ECO:0000259" key="3">
    <source>
        <dbReference type="PROSITE" id="PS50977"/>
    </source>
</evidence>